<dbReference type="EMBL" id="FNBS01000038">
    <property type="protein sequence ID" value="SDG01971.1"/>
    <property type="molecule type" value="Genomic_DNA"/>
</dbReference>
<evidence type="ECO:0000313" key="1">
    <source>
        <dbReference type="EMBL" id="SDG01971.1"/>
    </source>
</evidence>
<dbReference type="AlphaFoldDB" id="A0A1G7QTW3"/>
<sequence length="114" mass="13346">MIFSVSLPAYEWFLFVMFFGPKKFKNKSINSFYIGMSLYGVGKYLLYPPQPIKMSMIEASFPYNLKLIPILTVLLSFVFVKMYFGEKKFNSNFAAFTFLVIVDALFTIYSMRLF</sequence>
<dbReference type="RefSeq" id="WP_074592620.1">
    <property type="nucleotide sequence ID" value="NZ_FNBS01000038.1"/>
</dbReference>
<organism evidence="1 2">
    <name type="scientific">Thermoanaerobacter thermohydrosulfuricus</name>
    <name type="common">Clostridium thermohydrosulfuricum</name>
    <dbReference type="NCBI Taxonomy" id="1516"/>
    <lineage>
        <taxon>Bacteria</taxon>
        <taxon>Bacillati</taxon>
        <taxon>Bacillota</taxon>
        <taxon>Clostridia</taxon>
        <taxon>Thermoanaerobacterales</taxon>
        <taxon>Thermoanaerobacteraceae</taxon>
        <taxon>Thermoanaerobacter</taxon>
    </lineage>
</organism>
<evidence type="ECO:0000313" key="2">
    <source>
        <dbReference type="Proteomes" id="UP000183404"/>
    </source>
</evidence>
<name>A0A1G7QTW3_THETY</name>
<reference evidence="1 2" key="1">
    <citation type="submission" date="2016-10" db="EMBL/GenBank/DDBJ databases">
        <authorList>
            <person name="de Groot N.N."/>
        </authorList>
    </citation>
    <scope>NUCLEOTIDE SEQUENCE [LARGE SCALE GENOMIC DNA]</scope>
    <source>
        <strain evidence="1 2">DSM 569</strain>
    </source>
</reference>
<dbReference type="Proteomes" id="UP000183404">
    <property type="component" value="Unassembled WGS sequence"/>
</dbReference>
<protein>
    <submittedName>
        <fullName evidence="1">Uncharacterized protein</fullName>
    </submittedName>
</protein>
<proteinExistence type="predicted"/>
<accession>A0A1G7QTW3</accession>
<gene>
    <name evidence="1" type="ORF">SAMN04244560_01640</name>
</gene>